<dbReference type="AlphaFoldDB" id="A0A5B0PJL1"/>
<evidence type="ECO:0000313" key="2">
    <source>
        <dbReference type="Proteomes" id="UP000324748"/>
    </source>
</evidence>
<protein>
    <submittedName>
        <fullName evidence="1">Uncharacterized protein</fullName>
    </submittedName>
</protein>
<dbReference type="Proteomes" id="UP000324748">
    <property type="component" value="Unassembled WGS sequence"/>
</dbReference>
<evidence type="ECO:0000313" key="1">
    <source>
        <dbReference type="EMBL" id="KAA1101196.1"/>
    </source>
</evidence>
<organism evidence="1 2">
    <name type="scientific">Puccinia graminis f. sp. tritici</name>
    <dbReference type="NCBI Taxonomy" id="56615"/>
    <lineage>
        <taxon>Eukaryota</taxon>
        <taxon>Fungi</taxon>
        <taxon>Dikarya</taxon>
        <taxon>Basidiomycota</taxon>
        <taxon>Pucciniomycotina</taxon>
        <taxon>Pucciniomycetes</taxon>
        <taxon>Pucciniales</taxon>
        <taxon>Pucciniaceae</taxon>
        <taxon>Puccinia</taxon>
    </lineage>
</organism>
<name>A0A5B0PJL1_PUCGR</name>
<dbReference type="EMBL" id="VSWC01000053">
    <property type="protein sequence ID" value="KAA1101196.1"/>
    <property type="molecule type" value="Genomic_DNA"/>
</dbReference>
<accession>A0A5B0PJL1</accession>
<proteinExistence type="predicted"/>
<sequence length="168" mass="18649">MSSSERLLPTTARDGDRLRHSYSACRCASEIIPGGKMRLWGPTLIPPHWLLQLIIGDVCGSDKSSKQVNHTDVPQAPARENRGWDEPFTALRKHGSQIFVFWKPGSTEPFISNGKSLMVLLSYLNLLSKRSQRRLGVPTREAMSSLRKGRAPVAARPMDLATQATSCH</sequence>
<comment type="caution">
    <text evidence="1">The sequence shown here is derived from an EMBL/GenBank/DDBJ whole genome shotgun (WGS) entry which is preliminary data.</text>
</comment>
<reference evidence="1 2" key="1">
    <citation type="submission" date="2019-05" db="EMBL/GenBank/DDBJ databases">
        <title>Emergence of the Ug99 lineage of the wheat stem rust pathogen through somatic hybridization.</title>
        <authorList>
            <person name="Li F."/>
            <person name="Upadhyaya N.M."/>
            <person name="Sperschneider J."/>
            <person name="Matny O."/>
            <person name="Nguyen-Phuc H."/>
            <person name="Mago R."/>
            <person name="Raley C."/>
            <person name="Miller M.E."/>
            <person name="Silverstein K.A.T."/>
            <person name="Henningsen E."/>
            <person name="Hirsch C.D."/>
            <person name="Visser B."/>
            <person name="Pretorius Z.A."/>
            <person name="Steffenson B.J."/>
            <person name="Schwessinger B."/>
            <person name="Dodds P.N."/>
            <person name="Figueroa M."/>
        </authorList>
    </citation>
    <scope>NUCLEOTIDE SEQUENCE [LARGE SCALE GENOMIC DNA]</scope>
    <source>
        <strain evidence="1">21-0</strain>
    </source>
</reference>
<gene>
    <name evidence="1" type="ORF">PGT21_010696</name>
</gene>
<keyword evidence="2" id="KW-1185">Reference proteome</keyword>